<sequence length="216" mass="23241">MARMSILCSIIRMTTPKSLQRRVACATAVCFVVCWVVIFVQRMIRCAHASCSSDQLTGILQIVAALVCDVALVALPIWSFGASKLPRDRKMTLVAVCISTAVITAAIVFDSVEVILPRGRLGLLTMNLKPAFALTISNMFVITSWSWRLFGHAKKDRLRHRASPASASNNNNGVTFTTVDLNTCLSSGMVLSSATDAANLTDITTDSTAINSSSNV</sequence>
<feature type="transmembrane region" description="Helical" evidence="1">
    <location>
        <begin position="59"/>
        <end position="80"/>
    </location>
</feature>
<name>A0A5M3MDJ5_CONPW</name>
<dbReference type="Proteomes" id="UP000053558">
    <property type="component" value="Unassembled WGS sequence"/>
</dbReference>
<keyword evidence="1" id="KW-1133">Transmembrane helix</keyword>
<reference evidence="3" key="1">
    <citation type="journal article" date="2012" name="Science">
        <title>The Paleozoic origin of enzymatic lignin decomposition reconstructed from 31 fungal genomes.</title>
        <authorList>
            <person name="Floudas D."/>
            <person name="Binder M."/>
            <person name="Riley R."/>
            <person name="Barry K."/>
            <person name="Blanchette R.A."/>
            <person name="Henrissat B."/>
            <person name="Martinez A.T."/>
            <person name="Otillar R."/>
            <person name="Spatafora J.W."/>
            <person name="Yadav J.S."/>
            <person name="Aerts A."/>
            <person name="Benoit I."/>
            <person name="Boyd A."/>
            <person name="Carlson A."/>
            <person name="Copeland A."/>
            <person name="Coutinho P.M."/>
            <person name="de Vries R.P."/>
            <person name="Ferreira P."/>
            <person name="Findley K."/>
            <person name="Foster B."/>
            <person name="Gaskell J."/>
            <person name="Glotzer D."/>
            <person name="Gorecki P."/>
            <person name="Heitman J."/>
            <person name="Hesse C."/>
            <person name="Hori C."/>
            <person name="Igarashi K."/>
            <person name="Jurgens J.A."/>
            <person name="Kallen N."/>
            <person name="Kersten P."/>
            <person name="Kohler A."/>
            <person name="Kuees U."/>
            <person name="Kumar T.K.A."/>
            <person name="Kuo A."/>
            <person name="LaButti K."/>
            <person name="Larrondo L.F."/>
            <person name="Lindquist E."/>
            <person name="Ling A."/>
            <person name="Lombard V."/>
            <person name="Lucas S."/>
            <person name="Lundell T."/>
            <person name="Martin R."/>
            <person name="McLaughlin D.J."/>
            <person name="Morgenstern I."/>
            <person name="Morin E."/>
            <person name="Murat C."/>
            <person name="Nagy L.G."/>
            <person name="Nolan M."/>
            <person name="Ohm R.A."/>
            <person name="Patyshakuliyeva A."/>
            <person name="Rokas A."/>
            <person name="Ruiz-Duenas F.J."/>
            <person name="Sabat G."/>
            <person name="Salamov A."/>
            <person name="Samejima M."/>
            <person name="Schmutz J."/>
            <person name="Slot J.C."/>
            <person name="St John F."/>
            <person name="Stenlid J."/>
            <person name="Sun H."/>
            <person name="Sun S."/>
            <person name="Syed K."/>
            <person name="Tsang A."/>
            <person name="Wiebenga A."/>
            <person name="Young D."/>
            <person name="Pisabarro A."/>
            <person name="Eastwood D.C."/>
            <person name="Martin F."/>
            <person name="Cullen D."/>
            <person name="Grigoriev I.V."/>
            <person name="Hibbett D.S."/>
        </authorList>
    </citation>
    <scope>NUCLEOTIDE SEQUENCE [LARGE SCALE GENOMIC DNA]</scope>
    <source>
        <strain evidence="3">RWD-64-598 SS2</strain>
    </source>
</reference>
<evidence type="ECO:0000313" key="2">
    <source>
        <dbReference type="EMBL" id="EIW77298.1"/>
    </source>
</evidence>
<organism evidence="2 3">
    <name type="scientific">Coniophora puteana (strain RWD-64-598)</name>
    <name type="common">Brown rot fungus</name>
    <dbReference type="NCBI Taxonomy" id="741705"/>
    <lineage>
        <taxon>Eukaryota</taxon>
        <taxon>Fungi</taxon>
        <taxon>Dikarya</taxon>
        <taxon>Basidiomycota</taxon>
        <taxon>Agaricomycotina</taxon>
        <taxon>Agaricomycetes</taxon>
        <taxon>Agaricomycetidae</taxon>
        <taxon>Boletales</taxon>
        <taxon>Coniophorineae</taxon>
        <taxon>Coniophoraceae</taxon>
        <taxon>Coniophora</taxon>
    </lineage>
</organism>
<evidence type="ECO:0000256" key="1">
    <source>
        <dbReference type="SAM" id="Phobius"/>
    </source>
</evidence>
<keyword evidence="1" id="KW-0472">Membrane</keyword>
<protein>
    <submittedName>
        <fullName evidence="2">Uncharacterized protein</fullName>
    </submittedName>
</protein>
<keyword evidence="1" id="KW-0812">Transmembrane</keyword>
<feature type="transmembrane region" description="Helical" evidence="1">
    <location>
        <begin position="92"/>
        <end position="112"/>
    </location>
</feature>
<proteinExistence type="predicted"/>
<evidence type="ECO:0000313" key="3">
    <source>
        <dbReference type="Proteomes" id="UP000053558"/>
    </source>
</evidence>
<keyword evidence="3" id="KW-1185">Reference proteome</keyword>
<comment type="caution">
    <text evidence="2">The sequence shown here is derived from an EMBL/GenBank/DDBJ whole genome shotgun (WGS) entry which is preliminary data.</text>
</comment>
<dbReference type="RefSeq" id="XP_007772692.1">
    <property type="nucleotide sequence ID" value="XM_007774502.1"/>
</dbReference>
<dbReference type="KEGG" id="cput:CONPUDRAFT_168256"/>
<gene>
    <name evidence="2" type="ORF">CONPUDRAFT_168256</name>
</gene>
<feature type="transmembrane region" description="Helical" evidence="1">
    <location>
        <begin position="132"/>
        <end position="151"/>
    </location>
</feature>
<dbReference type="AlphaFoldDB" id="A0A5M3MDJ5"/>
<dbReference type="EMBL" id="JH711584">
    <property type="protein sequence ID" value="EIW77298.1"/>
    <property type="molecule type" value="Genomic_DNA"/>
</dbReference>
<accession>A0A5M3MDJ5</accession>
<dbReference type="GeneID" id="19205956"/>